<dbReference type="Proteomes" id="UP000501945">
    <property type="component" value="Chromosome"/>
</dbReference>
<dbReference type="Pfam" id="PF09683">
    <property type="entry name" value="Lactococcin_972"/>
    <property type="match status" value="1"/>
</dbReference>
<dbReference type="Gene3D" id="2.60.40.2850">
    <property type="match status" value="1"/>
</dbReference>
<accession>A0A6H0UEP1</accession>
<proteinExistence type="predicted"/>
<protein>
    <submittedName>
        <fullName evidence="2">Lactococcin 972 family bacteriocin</fullName>
    </submittedName>
</protein>
<dbReference type="EMBL" id="CP047616">
    <property type="protein sequence ID" value="QIW53816.1"/>
    <property type="molecule type" value="Genomic_DNA"/>
</dbReference>
<name>A0A6H0UEP1_9LACT</name>
<dbReference type="InterPro" id="IPR006540">
    <property type="entry name" value="Lactococcin_972"/>
</dbReference>
<dbReference type="NCBIfam" id="TIGR01653">
    <property type="entry name" value="lactococcin_972"/>
    <property type="match status" value="1"/>
</dbReference>
<dbReference type="AlphaFoldDB" id="A0A6H0UEP1"/>
<reference evidence="2 3" key="1">
    <citation type="submission" date="2019-12" db="EMBL/GenBank/DDBJ databases">
        <title>Whole genome sequences of Lactococcus raffinolactis strains isolated from sewage.</title>
        <authorList>
            <person name="Ybazeta G."/>
            <person name="Ross M."/>
            <person name="Brabant-Kirwan D."/>
            <person name="Saleh M."/>
            <person name="Dillon J.A."/>
            <person name="Splinter K."/>
            <person name="Nokhbeh R."/>
        </authorList>
    </citation>
    <scope>NUCLEOTIDE SEQUENCE [LARGE SCALE GENOMIC DNA]</scope>
    <source>
        <strain evidence="2 3">Lr_19_5</strain>
    </source>
</reference>
<dbReference type="SMR" id="A0A6H0UEP1"/>
<dbReference type="RefSeq" id="WP_011117133.1">
    <property type="nucleotide sequence ID" value="NZ_CP047616.1"/>
</dbReference>
<evidence type="ECO:0000256" key="1">
    <source>
        <dbReference type="SAM" id="SignalP"/>
    </source>
</evidence>
<keyword evidence="1" id="KW-0732">Signal</keyword>
<evidence type="ECO:0000313" key="2">
    <source>
        <dbReference type="EMBL" id="QIW53816.1"/>
    </source>
</evidence>
<gene>
    <name evidence="2" type="ORF">GU336_06500</name>
</gene>
<sequence length="91" mass="9840">MKTKSLVLALSAVTLFSAGGIVAQAEGTWQHGYGVSSAYSNYHHGSKTHSATVVNNNTGRQGKDTQRAGVWAKATVGRNLTEKASFYYNFW</sequence>
<feature type="signal peptide" evidence="1">
    <location>
        <begin position="1"/>
        <end position="25"/>
    </location>
</feature>
<organism evidence="2 3">
    <name type="scientific">Pseudolactococcus raffinolactis</name>
    <dbReference type="NCBI Taxonomy" id="1366"/>
    <lineage>
        <taxon>Bacteria</taxon>
        <taxon>Bacillati</taxon>
        <taxon>Bacillota</taxon>
        <taxon>Bacilli</taxon>
        <taxon>Lactobacillales</taxon>
        <taxon>Streptococcaceae</taxon>
        <taxon>Pseudolactococcus</taxon>
    </lineage>
</organism>
<evidence type="ECO:0000313" key="3">
    <source>
        <dbReference type="Proteomes" id="UP000501945"/>
    </source>
</evidence>
<feature type="chain" id="PRO_5026324000" evidence="1">
    <location>
        <begin position="26"/>
        <end position="91"/>
    </location>
</feature>